<dbReference type="PATRIC" id="fig|1202724.3.peg.538"/>
<protein>
    <recommendedName>
        <fullName evidence="4">VCBS repeat-containing protein</fullName>
    </recommendedName>
</protein>
<comment type="caution">
    <text evidence="2">The sequence shown here is derived from an EMBL/GenBank/DDBJ whole genome shotgun (WGS) entry which is preliminary data.</text>
</comment>
<dbReference type="Proteomes" id="UP000037755">
    <property type="component" value="Unassembled WGS sequence"/>
</dbReference>
<reference evidence="2 3" key="1">
    <citation type="submission" date="2015-08" db="EMBL/GenBank/DDBJ databases">
        <title>Whole genome sequence of Flavobacterium akiainvivens IK-1T, from decaying Wikstroemia oahuensis, an endemic Hawaiian shrub.</title>
        <authorList>
            <person name="Wan X."/>
            <person name="Hou S."/>
            <person name="Saito J."/>
            <person name="Donachie S."/>
        </authorList>
    </citation>
    <scope>NUCLEOTIDE SEQUENCE [LARGE SCALE GENOMIC DNA]</scope>
    <source>
        <strain evidence="2 3">IK-1</strain>
    </source>
</reference>
<feature type="signal peptide" evidence="1">
    <location>
        <begin position="1"/>
        <end position="15"/>
    </location>
</feature>
<dbReference type="InterPro" id="IPR058087">
    <property type="entry name" value="XAC2610_dom"/>
</dbReference>
<dbReference type="NCBIfam" id="NF047539">
    <property type="entry name" value="XAC2610_fam"/>
    <property type="match status" value="2"/>
</dbReference>
<name>A0A0N0RQE4_9FLAO</name>
<proteinExistence type="predicted"/>
<feature type="chain" id="PRO_5012000359" description="VCBS repeat-containing protein" evidence="1">
    <location>
        <begin position="16"/>
        <end position="376"/>
    </location>
</feature>
<dbReference type="AlphaFoldDB" id="A0A0N0RQE4"/>
<evidence type="ECO:0000313" key="3">
    <source>
        <dbReference type="Proteomes" id="UP000037755"/>
    </source>
</evidence>
<dbReference type="STRING" id="1202724.AM493_02625"/>
<keyword evidence="3" id="KW-1185">Reference proteome</keyword>
<dbReference type="EMBL" id="LIYD01000005">
    <property type="protein sequence ID" value="KOS05049.1"/>
    <property type="molecule type" value="Genomic_DNA"/>
</dbReference>
<accession>A0A0N0RQE4</accession>
<organism evidence="2 3">
    <name type="scientific">Flavobacterium akiainvivens</name>
    <dbReference type="NCBI Taxonomy" id="1202724"/>
    <lineage>
        <taxon>Bacteria</taxon>
        <taxon>Pseudomonadati</taxon>
        <taxon>Bacteroidota</taxon>
        <taxon>Flavobacteriia</taxon>
        <taxon>Flavobacteriales</taxon>
        <taxon>Flavobacteriaceae</taxon>
        <taxon>Flavobacterium</taxon>
    </lineage>
</organism>
<evidence type="ECO:0000256" key="1">
    <source>
        <dbReference type="SAM" id="SignalP"/>
    </source>
</evidence>
<sequence length="376" mass="43061">MKILLLLLFASCAFAQDCTYTNLSKQLDFTVKAKRFEYANTSDSVDVDVTVIIKKGGRKSNVHFGTHSFYDDSYAQCGNVRSYTTGVNKDKETLNNDYGDLIVADFNFDGSDDFALKYDGWSNSGPGYNFYLQQKDGSFIKDDYLSEKVFYCPESVDASKKELTVSAISGAVGMNRRTYRYDDKNKSWGISRYERARGHNFTELSNNLDFWMAISEVEQNGNKDSVYVNVCVYDKKENFLQAIDIATDFYMMPLEYFGEGRSYTTGFNKDKEVMDNDYGNIIVADLNFDGLEDLAIKREQGGNGGPMYNFYFQDKTGRFIINQFLSTSMGYFPYKIITEEKTLVAKVRLNTYESEDIYYQYTAPPKGDGWRKLNPK</sequence>
<gene>
    <name evidence="2" type="ORF">AM493_02625</name>
</gene>
<dbReference type="OrthoDB" id="956454at2"/>
<evidence type="ECO:0008006" key="4">
    <source>
        <dbReference type="Google" id="ProtNLM"/>
    </source>
</evidence>
<dbReference type="RefSeq" id="WP_054406110.1">
    <property type="nucleotide sequence ID" value="NZ_FOYA01000006.1"/>
</dbReference>
<evidence type="ECO:0000313" key="2">
    <source>
        <dbReference type="EMBL" id="KOS05049.1"/>
    </source>
</evidence>
<keyword evidence="1" id="KW-0732">Signal</keyword>